<reference evidence="3" key="1">
    <citation type="submission" date="2017-10" db="EMBL/GenBank/DDBJ databases">
        <title>Phenotypic and genomic properties of facultatively anaerobic sulfur-reducing natronoarchaea from hypersaline soda lakes.</title>
        <authorList>
            <person name="Sorokin D.Y."/>
            <person name="Kublanov I.V."/>
            <person name="Roman P."/>
            <person name="Sinninghe Damste J.S."/>
            <person name="Golyshin P.N."/>
            <person name="Rojo D."/>
            <person name="Ciordia S."/>
            <person name="Mena Md.C."/>
            <person name="Ferrer M."/>
            <person name="Messina E."/>
            <person name="Smedile F."/>
            <person name="La Spada G."/>
            <person name="La Cono V."/>
            <person name="Yakimov M.M."/>
        </authorList>
    </citation>
    <scope>NUCLEOTIDE SEQUENCE [LARGE SCALE GENOMIC DNA]</scope>
    <source>
        <strain evidence="3">AArc1</strain>
    </source>
</reference>
<accession>A0A346PCM4</accession>
<gene>
    <name evidence="2" type="ORF">AArc1_0928</name>
</gene>
<organism evidence="2 3">
    <name type="scientific">Natrarchaeobaculum sulfurireducens</name>
    <dbReference type="NCBI Taxonomy" id="2044521"/>
    <lineage>
        <taxon>Archaea</taxon>
        <taxon>Methanobacteriati</taxon>
        <taxon>Methanobacteriota</taxon>
        <taxon>Stenosarchaea group</taxon>
        <taxon>Halobacteria</taxon>
        <taxon>Halobacteriales</taxon>
        <taxon>Natrialbaceae</taxon>
        <taxon>Natrarchaeobaculum</taxon>
    </lineage>
</organism>
<dbReference type="AlphaFoldDB" id="A0A346PCM4"/>
<dbReference type="KEGG" id="nan:AArc1_0928"/>
<feature type="region of interest" description="Disordered" evidence="1">
    <location>
        <begin position="66"/>
        <end position="86"/>
    </location>
</feature>
<dbReference type="EMBL" id="CP024047">
    <property type="protein sequence ID" value="AXR77269.1"/>
    <property type="molecule type" value="Genomic_DNA"/>
</dbReference>
<name>A0A346PCM4_9EURY</name>
<dbReference type="Proteomes" id="UP000258707">
    <property type="component" value="Chromosome"/>
</dbReference>
<evidence type="ECO:0000313" key="2">
    <source>
        <dbReference type="EMBL" id="AXR77269.1"/>
    </source>
</evidence>
<sequence length="191" mass="21098">MTTSHKTYYSFAILDSSMFGGPSCPNCGNRLLVRKVRTGRFHRGHTLVKYDFHRCYRCLTTFSPDESPADAAATATPAPSNATDATSGVLRDVDLELEDEGAKTRVESFVLELENVTPDPLTVDRVVLAFDDGEETTAPIEPVPLDPGETASLEVRRSWIHRDQHAVTIDVRADGEVAGRDELDLEEYRTA</sequence>
<protein>
    <submittedName>
        <fullName evidence="2">Uncharacterized protein</fullName>
    </submittedName>
</protein>
<evidence type="ECO:0000256" key="1">
    <source>
        <dbReference type="SAM" id="MobiDB-lite"/>
    </source>
</evidence>
<evidence type="ECO:0000313" key="3">
    <source>
        <dbReference type="Proteomes" id="UP000258707"/>
    </source>
</evidence>
<proteinExistence type="predicted"/>